<sequence length="350" mass="39665">MSPWLRSIGDEIGAQMMIVQPTQFILPLDMLTFYSAITTAILFTRCVIFVQALALRSAREELTSDKSFMNFEEPDRNRKRKAHQNSVEQGIEGAMELQPMSHATAAIPHQLKGGGLSKVWLEFDNTDRISSLSYIARQTRISRSSAFIDFNVLVDKELLSNPHLLVSNRTQNFNYVEGAFGAYDRIKRQRYACRVSVFIRETVNNSDKTVAKYQVYMSKQERTDGFHIDSFRDLLAIEWAYDQENMEGGFDIKKLRSMNSHSTIVRSSSKHPTIGELGDQCKAQIDSFGRTAASFLGRIHEPSVSKSVLNIFNWVFNGTQLCNITENMTVGYHIYPTIGNQIILGKGYTG</sequence>
<accession>A0A7J6L7P4</accession>
<comment type="caution">
    <text evidence="1">The sequence shown here is derived from an EMBL/GenBank/DDBJ whole genome shotgun (WGS) entry which is preliminary data.</text>
</comment>
<gene>
    <name evidence="1" type="ORF">FOL47_009541</name>
</gene>
<proteinExistence type="predicted"/>
<name>A0A7J6L7P4_PERCH</name>
<dbReference type="Proteomes" id="UP000591131">
    <property type="component" value="Unassembled WGS sequence"/>
</dbReference>
<dbReference type="OrthoDB" id="10678879at2759"/>
<organism evidence="1 2">
    <name type="scientific">Perkinsus chesapeaki</name>
    <name type="common">Clam parasite</name>
    <name type="synonym">Perkinsus andrewsi</name>
    <dbReference type="NCBI Taxonomy" id="330153"/>
    <lineage>
        <taxon>Eukaryota</taxon>
        <taxon>Sar</taxon>
        <taxon>Alveolata</taxon>
        <taxon>Perkinsozoa</taxon>
        <taxon>Perkinsea</taxon>
        <taxon>Perkinsida</taxon>
        <taxon>Perkinsidae</taxon>
        <taxon>Perkinsus</taxon>
    </lineage>
</organism>
<dbReference type="AlphaFoldDB" id="A0A7J6L7P4"/>
<evidence type="ECO:0000313" key="1">
    <source>
        <dbReference type="EMBL" id="KAF4655206.1"/>
    </source>
</evidence>
<keyword evidence="2" id="KW-1185">Reference proteome</keyword>
<evidence type="ECO:0000313" key="2">
    <source>
        <dbReference type="Proteomes" id="UP000591131"/>
    </source>
</evidence>
<reference evidence="1 2" key="1">
    <citation type="submission" date="2020-04" db="EMBL/GenBank/DDBJ databases">
        <title>Perkinsus chesapeaki whole genome sequence.</title>
        <authorList>
            <person name="Bogema D.R."/>
        </authorList>
    </citation>
    <scope>NUCLEOTIDE SEQUENCE [LARGE SCALE GENOMIC DNA]</scope>
    <source>
        <strain evidence="1">ATCC PRA-425</strain>
    </source>
</reference>
<protein>
    <submittedName>
        <fullName evidence="1">Uncharacterized protein</fullName>
    </submittedName>
</protein>
<dbReference type="EMBL" id="JAAPAO010000671">
    <property type="protein sequence ID" value="KAF4655206.1"/>
    <property type="molecule type" value="Genomic_DNA"/>
</dbReference>